<evidence type="ECO:0000256" key="2">
    <source>
        <dbReference type="SAM" id="MobiDB-lite"/>
    </source>
</evidence>
<dbReference type="Pfam" id="PF05443">
    <property type="entry name" value="ROS_MUCR"/>
    <property type="match status" value="1"/>
</dbReference>
<feature type="compositionally biased region" description="Low complexity" evidence="2">
    <location>
        <begin position="278"/>
        <end position="289"/>
    </location>
</feature>
<feature type="compositionally biased region" description="Low complexity" evidence="2">
    <location>
        <begin position="154"/>
        <end position="224"/>
    </location>
</feature>
<feature type="region of interest" description="Disordered" evidence="2">
    <location>
        <begin position="154"/>
        <end position="289"/>
    </location>
</feature>
<dbReference type="EMBL" id="CP013072">
    <property type="protein sequence ID" value="APL96548.1"/>
    <property type="molecule type" value="Genomic_DNA"/>
</dbReference>
<dbReference type="AlphaFoldDB" id="A0A1L5BUL4"/>
<dbReference type="Proteomes" id="UP000004550">
    <property type="component" value="Plasmid pSRL2"/>
</dbReference>
<dbReference type="GO" id="GO:0006355">
    <property type="term" value="P:regulation of DNA-templated transcription"/>
    <property type="evidence" value="ECO:0007669"/>
    <property type="project" value="InterPro"/>
</dbReference>
<sequence length="289" mass="29220">MSENNQPDITTLTVQLVSAFVSNNNVASEGLADLIRTTRLALTDDLAAKPEDAAAPTYTPAVSVRKSLSSPEHILSMIDGRPYKTLKRHLASHGLTPNEYRERYGLPKSYPLVAPNYSEARRAVATKLGLGKKPVSVKKPAEAAPAPAVAAPAAAKPAAAPKAAPAKAAPAKPAVAKTPAPKTEATKTPAAKPAEAKAPAAKPVEAKPAVAKAPAAKAPAAKPAASRKRLSIATPSAPAPKKDAAPAAKPAEKAAAGNKPAPAAKAPAKPAPKKKPAAKSSKATAAEKA</sequence>
<evidence type="ECO:0000313" key="4">
    <source>
        <dbReference type="Proteomes" id="UP000004550"/>
    </source>
</evidence>
<evidence type="ECO:0000313" key="3">
    <source>
        <dbReference type="EMBL" id="APL96548.1"/>
    </source>
</evidence>
<dbReference type="RefSeq" id="WP_037510531.1">
    <property type="nucleotide sequence ID" value="NZ_CP013072.1"/>
</dbReference>
<dbReference type="InterPro" id="IPR041920">
    <property type="entry name" value="ROS/MUCR_sf"/>
</dbReference>
<proteinExistence type="inferred from homology"/>
<evidence type="ECO:0000256" key="1">
    <source>
        <dbReference type="ARBA" id="ARBA00007031"/>
    </source>
</evidence>
<comment type="similarity">
    <text evidence="1">Belongs to the ros/MucR family.</text>
</comment>
<feature type="compositionally biased region" description="Low complexity" evidence="2">
    <location>
        <begin position="245"/>
        <end position="268"/>
    </location>
</feature>
<protein>
    <submittedName>
        <fullName evidence="3">Transcriptional regulator</fullName>
    </submittedName>
</protein>
<reference evidence="3 4" key="1">
    <citation type="journal article" date="2012" name="J. Bacteriol.">
        <title>Genome sequence of Sphingobium indicum B90A, a hexachlorocyclohexane-degrading bacterium.</title>
        <authorList>
            <person name="Anand S."/>
            <person name="Sangwan N."/>
            <person name="Lata P."/>
            <person name="Kaur J."/>
            <person name="Dua A."/>
            <person name="Singh A.K."/>
            <person name="Verma M."/>
            <person name="Kaur J."/>
            <person name="Khurana J.P."/>
            <person name="Khurana P."/>
            <person name="Mathur S."/>
            <person name="Lal R."/>
        </authorList>
    </citation>
    <scope>NUCLEOTIDE SEQUENCE [LARGE SCALE GENOMIC DNA]</scope>
    <source>
        <strain evidence="4">DSM 16412 / CCM 7286 / MTCC 6364 / B90A</strain>
        <plasmid evidence="3">pSRL2</plasmid>
    </source>
</reference>
<organism evidence="3 4">
    <name type="scientific">Sphingobium indicum (strain DSM 16412 / CCM 7286 / MTCC 6364 / B90A)</name>
    <dbReference type="NCBI Taxonomy" id="861109"/>
    <lineage>
        <taxon>Bacteria</taxon>
        <taxon>Pseudomonadati</taxon>
        <taxon>Pseudomonadota</taxon>
        <taxon>Alphaproteobacteria</taxon>
        <taxon>Sphingomonadales</taxon>
        <taxon>Sphingomonadaceae</taxon>
        <taxon>Sphingobium</taxon>
    </lineage>
</organism>
<dbReference type="KEGG" id="sinb:SIDU_18000"/>
<keyword evidence="3" id="KW-0614">Plasmid</keyword>
<dbReference type="GO" id="GO:0003677">
    <property type="term" value="F:DNA binding"/>
    <property type="evidence" value="ECO:0007669"/>
    <property type="project" value="InterPro"/>
</dbReference>
<geneLocation type="plasmid" evidence="3 4">
    <name>pSRL2</name>
</geneLocation>
<gene>
    <name evidence="3" type="ORF">SIDU_18000</name>
</gene>
<dbReference type="GO" id="GO:0008270">
    <property type="term" value="F:zinc ion binding"/>
    <property type="evidence" value="ECO:0007669"/>
    <property type="project" value="InterPro"/>
</dbReference>
<dbReference type="Gene3D" id="1.10.10.1550">
    <property type="entry name" value="ROS/MUCR transcriptional regulator protein"/>
    <property type="match status" value="1"/>
</dbReference>
<accession>A0A1L5BUL4</accession>
<dbReference type="InterPro" id="IPR008807">
    <property type="entry name" value="ROS_MUCR"/>
</dbReference>
<name>A0A1L5BUL4_SPHIB</name>